<evidence type="ECO:0008006" key="8">
    <source>
        <dbReference type="Google" id="ProtNLM"/>
    </source>
</evidence>
<dbReference type="GO" id="GO:0016020">
    <property type="term" value="C:membrane"/>
    <property type="evidence" value="ECO:0007669"/>
    <property type="project" value="InterPro"/>
</dbReference>
<dbReference type="Gene3D" id="3.90.550.10">
    <property type="entry name" value="Spore Coat Polysaccharide Biosynthesis Protein SpsA, Chain A"/>
    <property type="match status" value="1"/>
</dbReference>
<feature type="compositionally biased region" description="Basic and acidic residues" evidence="4">
    <location>
        <begin position="364"/>
        <end position="374"/>
    </location>
</feature>
<feature type="region of interest" description="Disordered" evidence="4">
    <location>
        <begin position="341"/>
        <end position="378"/>
    </location>
</feature>
<dbReference type="GO" id="GO:0000026">
    <property type="term" value="F:alpha-1,2-mannosyltransferase activity"/>
    <property type="evidence" value="ECO:0007669"/>
    <property type="project" value="TreeGrafter"/>
</dbReference>
<proteinExistence type="inferred from homology"/>
<keyword evidence="7" id="KW-1185">Reference proteome</keyword>
<keyword evidence="5" id="KW-0732">Signal</keyword>
<gene>
    <name evidence="6" type="ORF">AK830_g3234</name>
</gene>
<accession>A0A0P7BPH7</accession>
<dbReference type="GO" id="GO:0005794">
    <property type="term" value="C:Golgi apparatus"/>
    <property type="evidence" value="ECO:0007669"/>
    <property type="project" value="TreeGrafter"/>
</dbReference>
<dbReference type="GO" id="GO:0006493">
    <property type="term" value="P:protein O-linked glycosylation"/>
    <property type="evidence" value="ECO:0007669"/>
    <property type="project" value="TreeGrafter"/>
</dbReference>
<comment type="similarity">
    <text evidence="1">Belongs to the glycosyltransferase 15 family.</text>
</comment>
<dbReference type="PANTHER" id="PTHR31121:SF7">
    <property type="entry name" value="MANNOSYLTRANSFERASE KTR4-RELATED"/>
    <property type="match status" value="1"/>
</dbReference>
<dbReference type="InterPro" id="IPR002685">
    <property type="entry name" value="Glyco_trans_15"/>
</dbReference>
<evidence type="ECO:0000313" key="6">
    <source>
        <dbReference type="EMBL" id="KPM43275.1"/>
    </source>
</evidence>
<reference evidence="6 7" key="1">
    <citation type="submission" date="2015-09" db="EMBL/GenBank/DDBJ databases">
        <title>Draft genome of a European isolate of the apple canker pathogen Neonectria ditissima.</title>
        <authorList>
            <person name="Gomez-Cortecero A."/>
            <person name="Harrison R.J."/>
            <person name="Armitage A.D."/>
        </authorList>
    </citation>
    <scope>NUCLEOTIDE SEQUENCE [LARGE SCALE GENOMIC DNA]</scope>
    <source>
        <strain evidence="6 7">R09/05</strain>
    </source>
</reference>
<dbReference type="Pfam" id="PF01793">
    <property type="entry name" value="Glyco_transf_15"/>
    <property type="match status" value="1"/>
</dbReference>
<name>A0A0P7BPH7_9HYPO</name>
<evidence type="ECO:0000256" key="3">
    <source>
        <dbReference type="ARBA" id="ARBA00022679"/>
    </source>
</evidence>
<keyword evidence="3" id="KW-0808">Transferase</keyword>
<dbReference type="SUPFAM" id="SSF53448">
    <property type="entry name" value="Nucleotide-diphospho-sugar transferases"/>
    <property type="match status" value="1"/>
</dbReference>
<dbReference type="GO" id="GO:0000032">
    <property type="term" value="P:cell wall mannoprotein biosynthetic process"/>
    <property type="evidence" value="ECO:0007669"/>
    <property type="project" value="TreeGrafter"/>
</dbReference>
<dbReference type="InterPro" id="IPR029044">
    <property type="entry name" value="Nucleotide-diphossugar_trans"/>
</dbReference>
<dbReference type="AlphaFoldDB" id="A0A0P7BPH7"/>
<dbReference type="PANTHER" id="PTHR31121">
    <property type="entry name" value="ALPHA-1,2 MANNOSYLTRANSFERASE KTR1"/>
    <property type="match status" value="1"/>
</dbReference>
<dbReference type="Proteomes" id="UP000050424">
    <property type="component" value="Unassembled WGS sequence"/>
</dbReference>
<dbReference type="OrthoDB" id="202470at2759"/>
<comment type="caution">
    <text evidence="6">The sequence shown here is derived from an EMBL/GenBank/DDBJ whole genome shotgun (WGS) entry which is preliminary data.</text>
</comment>
<evidence type="ECO:0000256" key="4">
    <source>
        <dbReference type="SAM" id="MobiDB-lite"/>
    </source>
</evidence>
<dbReference type="GO" id="GO:0006487">
    <property type="term" value="P:protein N-linked glycosylation"/>
    <property type="evidence" value="ECO:0007669"/>
    <property type="project" value="TreeGrafter"/>
</dbReference>
<dbReference type="EMBL" id="LKCW01000035">
    <property type="protein sequence ID" value="KPM43275.1"/>
    <property type="molecule type" value="Genomic_DNA"/>
</dbReference>
<evidence type="ECO:0000313" key="7">
    <source>
        <dbReference type="Proteomes" id="UP000050424"/>
    </source>
</evidence>
<feature type="chain" id="PRO_5006136066" description="Alpha-1,2 mannosyltransferase KTR1" evidence="5">
    <location>
        <begin position="27"/>
        <end position="428"/>
    </location>
</feature>
<dbReference type="STRING" id="78410.A0A0P7BPH7"/>
<sequence length="428" mass="49904">MVKPFLSLQFWAWICFLLHVPTLIHGLGPSDPAPRAALVTLAYDFDLPAMIFSMRQIEDQFNSRYRYHWIFFSTRELSEDFKRVTSNATNATCIYEVIPDEHWNVPGLVDHDRHCNSPHDELDYGFHPDTPVDARQRYRWNSGLFASEKRLKDYDWFWRIEPGTQLTHEIDFDVFRFMRDNGIKYGFHRDAIAEMNLRALSPQIRSFIDKHPDLLHEEADVSWLFDNSHAETWSFGMQEDEELLDHEGSRKSRQRDYFDDDNDGGDDMISSLTSAFTSWISDIYPTFEIGSLALFRSPNHAAFFEHLDSADFYHHPFKDVQVHTLSASMFLPRQSILNFGKGARPRARQEDRPRQPKATLDPDVEFKDSAHRTENSTNKAELMKDAKEILAVWLACWELMARDIERQEAIPGLMSGNTVIDERNFALA</sequence>
<feature type="signal peptide" evidence="5">
    <location>
        <begin position="1"/>
        <end position="26"/>
    </location>
</feature>
<evidence type="ECO:0000256" key="2">
    <source>
        <dbReference type="ARBA" id="ARBA00022676"/>
    </source>
</evidence>
<keyword evidence="2" id="KW-0328">Glycosyltransferase</keyword>
<evidence type="ECO:0000256" key="1">
    <source>
        <dbReference type="ARBA" id="ARBA00007677"/>
    </source>
</evidence>
<organism evidence="6 7">
    <name type="scientific">Neonectria ditissima</name>
    <dbReference type="NCBI Taxonomy" id="78410"/>
    <lineage>
        <taxon>Eukaryota</taxon>
        <taxon>Fungi</taxon>
        <taxon>Dikarya</taxon>
        <taxon>Ascomycota</taxon>
        <taxon>Pezizomycotina</taxon>
        <taxon>Sordariomycetes</taxon>
        <taxon>Hypocreomycetidae</taxon>
        <taxon>Hypocreales</taxon>
        <taxon>Nectriaceae</taxon>
        <taxon>Neonectria</taxon>
    </lineage>
</organism>
<protein>
    <recommendedName>
        <fullName evidence="8">Alpha-1,2 mannosyltransferase KTR1</fullName>
    </recommendedName>
</protein>
<evidence type="ECO:0000256" key="5">
    <source>
        <dbReference type="SAM" id="SignalP"/>
    </source>
</evidence>